<comment type="caution">
    <text evidence="8">The sequence shown here is derived from an EMBL/GenBank/DDBJ whole genome shotgun (WGS) entry which is preliminary data.</text>
</comment>
<evidence type="ECO:0000313" key="9">
    <source>
        <dbReference type="Proteomes" id="UP000654345"/>
    </source>
</evidence>
<comment type="subcellular location">
    <subcellularLocation>
        <location evidence="1">Secreted</location>
    </subcellularLocation>
</comment>
<dbReference type="SUPFAM" id="SSF53474">
    <property type="entry name" value="alpha/beta-Hydrolases"/>
    <property type="match status" value="1"/>
</dbReference>
<dbReference type="Gene3D" id="3.40.50.1820">
    <property type="entry name" value="alpha/beta hydrolase"/>
    <property type="match status" value="1"/>
</dbReference>
<dbReference type="PROSITE" id="PS51257">
    <property type="entry name" value="PROKAR_LIPOPROTEIN"/>
    <property type="match status" value="1"/>
</dbReference>
<dbReference type="InterPro" id="IPR029058">
    <property type="entry name" value="AB_hydrolase_fold"/>
</dbReference>
<keyword evidence="4" id="KW-0732">Signal</keyword>
<keyword evidence="7" id="KW-0624">Polysaccharide degradation</keyword>
<proteinExistence type="predicted"/>
<evidence type="ECO:0000256" key="3">
    <source>
        <dbReference type="ARBA" id="ARBA00022651"/>
    </source>
</evidence>
<keyword evidence="6" id="KW-0119">Carbohydrate metabolism</keyword>
<dbReference type="InterPro" id="IPR043595">
    <property type="entry name" value="FaeB/C/D"/>
</dbReference>
<evidence type="ECO:0000256" key="5">
    <source>
        <dbReference type="ARBA" id="ARBA00022801"/>
    </source>
</evidence>
<keyword evidence="3" id="KW-0858">Xylan degradation</keyword>
<evidence type="ECO:0008006" key="10">
    <source>
        <dbReference type="Google" id="ProtNLM"/>
    </source>
</evidence>
<dbReference type="PANTHER" id="PTHR38050">
    <property type="match status" value="1"/>
</dbReference>
<keyword evidence="2" id="KW-0964">Secreted</keyword>
<name>A0ABQ3UGV5_9CHLR</name>
<reference evidence="8 9" key="1">
    <citation type="journal article" date="2021" name="Int. J. Syst. Evol. Microbiol.">
        <title>Reticulibacter mediterranei gen. nov., sp. nov., within the new family Reticulibacteraceae fam. nov., and Ktedonospora formicarum gen. nov., sp. nov., Ktedonobacter robiniae sp. nov., Dictyobacter formicarum sp. nov. and Dictyobacter arantiisoli sp. nov., belonging to the class Ktedonobacteria.</title>
        <authorList>
            <person name="Yabe S."/>
            <person name="Zheng Y."/>
            <person name="Wang C.M."/>
            <person name="Sakai Y."/>
            <person name="Abe K."/>
            <person name="Yokota A."/>
            <person name="Donadio S."/>
            <person name="Cavaletti L."/>
            <person name="Monciardini P."/>
        </authorList>
    </citation>
    <scope>NUCLEOTIDE SEQUENCE [LARGE SCALE GENOMIC DNA]</scope>
    <source>
        <strain evidence="8 9">SOSP1-30</strain>
    </source>
</reference>
<organism evidence="8 9">
    <name type="scientific">Ktedonobacter robiniae</name>
    <dbReference type="NCBI Taxonomy" id="2778365"/>
    <lineage>
        <taxon>Bacteria</taxon>
        <taxon>Bacillati</taxon>
        <taxon>Chloroflexota</taxon>
        <taxon>Ktedonobacteria</taxon>
        <taxon>Ktedonobacterales</taxon>
        <taxon>Ktedonobacteraceae</taxon>
        <taxon>Ktedonobacter</taxon>
    </lineage>
</organism>
<accession>A0ABQ3UGV5</accession>
<keyword evidence="5" id="KW-0378">Hydrolase</keyword>
<evidence type="ECO:0000256" key="1">
    <source>
        <dbReference type="ARBA" id="ARBA00004613"/>
    </source>
</evidence>
<evidence type="ECO:0000256" key="7">
    <source>
        <dbReference type="ARBA" id="ARBA00023326"/>
    </source>
</evidence>
<evidence type="ECO:0000313" key="8">
    <source>
        <dbReference type="EMBL" id="GHO51934.1"/>
    </source>
</evidence>
<evidence type="ECO:0000256" key="2">
    <source>
        <dbReference type="ARBA" id="ARBA00022525"/>
    </source>
</evidence>
<dbReference type="EMBL" id="BNJG01000001">
    <property type="protein sequence ID" value="GHO51934.1"/>
    <property type="molecule type" value="Genomic_DNA"/>
</dbReference>
<keyword evidence="9" id="KW-1185">Reference proteome</keyword>
<dbReference type="PANTHER" id="PTHR38050:SF2">
    <property type="entry name" value="FERULOYL ESTERASE C-RELATED"/>
    <property type="match status" value="1"/>
</dbReference>
<dbReference type="Proteomes" id="UP000654345">
    <property type="component" value="Unassembled WGS sequence"/>
</dbReference>
<sequence>MRFFRFTGSSLKYGSYGLIAILLCILTGCGTAKKAQAVSTTAQVAVLSGYGCSAPFTPPPATSVNETLLSGGLSRQYRLHIPHTYRSTIKYPLVLSFHGHSGNALMQERISGLSTLAEQKNFVVAYPQGTIGPDHLRGWDTGPRNYPHVDDVRFVNDLIGHLEQTLCIDPHRIYATGFSNGGSFTNILACKLANRIAAVAIVSGGMHPVAGGCTPQRPISLLEFHGTGDHIVPYNGNSANDQEPPIHTWLSQWVERDGCQPTPTPFFQQGDVLGEQWMSCRAHAVVMHYRITGGQHTWPKGGFVDEQGQRYARATDLIWHFLQAHSLTLPT</sequence>
<gene>
    <name evidence="8" type="ORF">KSB_04090</name>
</gene>
<evidence type="ECO:0000256" key="4">
    <source>
        <dbReference type="ARBA" id="ARBA00022729"/>
    </source>
</evidence>
<evidence type="ECO:0000256" key="6">
    <source>
        <dbReference type="ARBA" id="ARBA00023277"/>
    </source>
</evidence>
<dbReference type="RefSeq" id="WP_201368896.1">
    <property type="nucleotide sequence ID" value="NZ_BNJG01000001.1"/>
</dbReference>
<protein>
    <recommendedName>
        <fullName evidence="10">Polyhydroxybutyrate depolymerase</fullName>
    </recommendedName>
</protein>